<accession>A0A955KZR6</accession>
<reference evidence="2" key="2">
    <citation type="journal article" date="2021" name="Microbiome">
        <title>Successional dynamics and alternative stable states in a saline activated sludge microbial community over 9 years.</title>
        <authorList>
            <person name="Wang Y."/>
            <person name="Ye J."/>
            <person name="Ju F."/>
            <person name="Liu L."/>
            <person name="Boyd J.A."/>
            <person name="Deng Y."/>
            <person name="Parks D.H."/>
            <person name="Jiang X."/>
            <person name="Yin X."/>
            <person name="Woodcroft B.J."/>
            <person name="Tyson G.W."/>
            <person name="Hugenholtz P."/>
            <person name="Polz M.F."/>
            <person name="Zhang T."/>
        </authorList>
    </citation>
    <scope>NUCLEOTIDE SEQUENCE</scope>
    <source>
        <strain evidence="2">HKST-UBA15</strain>
    </source>
</reference>
<keyword evidence="1" id="KW-0472">Membrane</keyword>
<evidence type="ECO:0000256" key="1">
    <source>
        <dbReference type="SAM" id="Phobius"/>
    </source>
</evidence>
<reference evidence="2" key="1">
    <citation type="submission" date="2020-04" db="EMBL/GenBank/DDBJ databases">
        <authorList>
            <person name="Zhang T."/>
        </authorList>
    </citation>
    <scope>NUCLEOTIDE SEQUENCE</scope>
    <source>
        <strain evidence="2">HKST-UBA15</strain>
    </source>
</reference>
<protein>
    <recommendedName>
        <fullName evidence="4">PEGA domain-containing protein</fullName>
    </recommendedName>
</protein>
<evidence type="ECO:0000313" key="2">
    <source>
        <dbReference type="EMBL" id="MCA9380147.1"/>
    </source>
</evidence>
<feature type="transmembrane region" description="Helical" evidence="1">
    <location>
        <begin position="12"/>
        <end position="36"/>
    </location>
</feature>
<comment type="caution">
    <text evidence="2">The sequence shown here is derived from an EMBL/GenBank/DDBJ whole genome shotgun (WGS) entry which is preliminary data.</text>
</comment>
<feature type="non-terminal residue" evidence="2">
    <location>
        <position position="363"/>
    </location>
</feature>
<evidence type="ECO:0008006" key="4">
    <source>
        <dbReference type="Google" id="ProtNLM"/>
    </source>
</evidence>
<dbReference type="SUPFAM" id="SSF82171">
    <property type="entry name" value="DPP6 N-terminal domain-like"/>
    <property type="match status" value="1"/>
</dbReference>
<organism evidence="2 3">
    <name type="scientific">Candidatus Dojkabacteria bacterium</name>
    <dbReference type="NCBI Taxonomy" id="2099670"/>
    <lineage>
        <taxon>Bacteria</taxon>
        <taxon>Candidatus Dojkabacteria</taxon>
    </lineage>
</organism>
<evidence type="ECO:0000313" key="3">
    <source>
        <dbReference type="Proteomes" id="UP000745577"/>
    </source>
</evidence>
<gene>
    <name evidence="2" type="ORF">KC675_03105</name>
</gene>
<proteinExistence type="predicted"/>
<dbReference type="AlphaFoldDB" id="A0A955KZR6"/>
<dbReference type="Proteomes" id="UP000745577">
    <property type="component" value="Unassembled WGS sequence"/>
</dbReference>
<dbReference type="EMBL" id="JAGQLL010000034">
    <property type="protein sequence ID" value="MCA9380147.1"/>
    <property type="molecule type" value="Genomic_DNA"/>
</dbReference>
<sequence>MSKTNKRIWTKKFLNTLLVIIVITLFISTAIIAIIYTQGGKITRSGIVETGSIRLEIQPEDRENLIFLDNKPVKSDERLINNVTPGLHTIRIESDKFHSWEKEILISPSYVTNIQVKLFPLEPELSQLTQTNISKLFFSEDGSYAYYLVDDPLVEPNQRGLWRLRLEEQELFFRRNSDPERILTIDDTTLSYFTDPGIEVKIDYNNNKMLIINPNIQTVTIFDPTKSSTAEKLINLNEQIGFYPSKIYWFNNNNSLIASNDEIIIEYNTVNQEKTIVAYIPDTQPIYDTNGDVLYTYSPDNKNISLYQNQVARILQFPANFPLDSIGDLRLARDGSSIIIKNESNYYYYQIEKKQFIEINNSG</sequence>
<name>A0A955KZR6_9BACT</name>
<keyword evidence="1" id="KW-0812">Transmembrane</keyword>
<keyword evidence="1" id="KW-1133">Transmembrane helix</keyword>